<proteinExistence type="predicted"/>
<dbReference type="AlphaFoldDB" id="A0A251U7V5"/>
<keyword evidence="4" id="KW-1185">Reference proteome</keyword>
<feature type="region of interest" description="Disordered" evidence="1">
    <location>
        <begin position="1"/>
        <end position="32"/>
    </location>
</feature>
<organism evidence="3 4">
    <name type="scientific">Helianthus annuus</name>
    <name type="common">Common sunflower</name>
    <dbReference type="NCBI Taxonomy" id="4232"/>
    <lineage>
        <taxon>Eukaryota</taxon>
        <taxon>Viridiplantae</taxon>
        <taxon>Streptophyta</taxon>
        <taxon>Embryophyta</taxon>
        <taxon>Tracheophyta</taxon>
        <taxon>Spermatophyta</taxon>
        <taxon>Magnoliopsida</taxon>
        <taxon>eudicotyledons</taxon>
        <taxon>Gunneridae</taxon>
        <taxon>Pentapetalae</taxon>
        <taxon>asterids</taxon>
        <taxon>campanulids</taxon>
        <taxon>Asterales</taxon>
        <taxon>Asteraceae</taxon>
        <taxon>Asteroideae</taxon>
        <taxon>Heliantheae alliance</taxon>
        <taxon>Heliantheae</taxon>
        <taxon>Helianthus</taxon>
    </lineage>
</organism>
<name>A0A251U7V5_HELAN</name>
<reference evidence="2" key="3">
    <citation type="submission" date="2020-06" db="EMBL/GenBank/DDBJ databases">
        <title>Helianthus annuus Genome sequencing and assembly Release 2.</title>
        <authorList>
            <person name="Gouzy J."/>
            <person name="Langlade N."/>
            <person name="Munos S."/>
        </authorList>
    </citation>
    <scope>NUCLEOTIDE SEQUENCE</scope>
    <source>
        <tissue evidence="2">Leaves</tissue>
    </source>
</reference>
<dbReference type="InParanoid" id="A0A251U7V5"/>
<evidence type="ECO:0000256" key="1">
    <source>
        <dbReference type="SAM" id="MobiDB-lite"/>
    </source>
</evidence>
<gene>
    <name evidence="3" type="ORF">HannXRQ_Chr08g0230981</name>
    <name evidence="2" type="ORF">HanXRQr2_Chr08g0347361</name>
</gene>
<protein>
    <submittedName>
        <fullName evidence="3">Uncharacterized protein</fullName>
    </submittedName>
</protein>
<dbReference type="EMBL" id="CM007897">
    <property type="protein sequence ID" value="OTG19159.1"/>
    <property type="molecule type" value="Genomic_DNA"/>
</dbReference>
<sequence length="60" mass="6423">MFGADGGGFAVHNHPSLPSLPPTTTLLSRPQPPFSAAHNHPFTMKVVLNDAFVFFDSPGF</sequence>
<reference evidence="2 4" key="1">
    <citation type="journal article" date="2017" name="Nature">
        <title>The sunflower genome provides insights into oil metabolism, flowering and Asterid evolution.</title>
        <authorList>
            <person name="Badouin H."/>
            <person name="Gouzy J."/>
            <person name="Grassa C.J."/>
            <person name="Murat F."/>
            <person name="Staton S.E."/>
            <person name="Cottret L."/>
            <person name="Lelandais-Briere C."/>
            <person name="Owens G.L."/>
            <person name="Carrere S."/>
            <person name="Mayjonade B."/>
            <person name="Legrand L."/>
            <person name="Gill N."/>
            <person name="Kane N.C."/>
            <person name="Bowers J.E."/>
            <person name="Hubner S."/>
            <person name="Bellec A."/>
            <person name="Berard A."/>
            <person name="Berges H."/>
            <person name="Blanchet N."/>
            <person name="Boniface M.C."/>
            <person name="Brunel D."/>
            <person name="Catrice O."/>
            <person name="Chaidir N."/>
            <person name="Claudel C."/>
            <person name="Donnadieu C."/>
            <person name="Faraut T."/>
            <person name="Fievet G."/>
            <person name="Helmstetter N."/>
            <person name="King M."/>
            <person name="Knapp S.J."/>
            <person name="Lai Z."/>
            <person name="Le Paslier M.C."/>
            <person name="Lippi Y."/>
            <person name="Lorenzon L."/>
            <person name="Mandel J.R."/>
            <person name="Marage G."/>
            <person name="Marchand G."/>
            <person name="Marquand E."/>
            <person name="Bret-Mestries E."/>
            <person name="Morien E."/>
            <person name="Nambeesan S."/>
            <person name="Nguyen T."/>
            <person name="Pegot-Espagnet P."/>
            <person name="Pouilly N."/>
            <person name="Raftis F."/>
            <person name="Sallet E."/>
            <person name="Schiex T."/>
            <person name="Thomas J."/>
            <person name="Vandecasteele C."/>
            <person name="Vares D."/>
            <person name="Vear F."/>
            <person name="Vautrin S."/>
            <person name="Crespi M."/>
            <person name="Mangin B."/>
            <person name="Burke J.M."/>
            <person name="Salse J."/>
            <person name="Munos S."/>
            <person name="Vincourt P."/>
            <person name="Rieseberg L.H."/>
            <person name="Langlade N.B."/>
        </authorList>
    </citation>
    <scope>NUCLEOTIDE SEQUENCE [LARGE SCALE GENOMIC DNA]</scope>
    <source>
        <strain evidence="4">cv. SF193</strain>
        <tissue evidence="2">Leaves</tissue>
    </source>
</reference>
<dbReference type="EMBL" id="MNCJ02000323">
    <property type="protein sequence ID" value="KAF5796090.1"/>
    <property type="molecule type" value="Genomic_DNA"/>
</dbReference>
<reference evidence="3" key="2">
    <citation type="submission" date="2017-02" db="EMBL/GenBank/DDBJ databases">
        <title>Sunflower complete genome.</title>
        <authorList>
            <person name="Langlade N."/>
            <person name="Munos S."/>
        </authorList>
    </citation>
    <scope>NUCLEOTIDE SEQUENCE [LARGE SCALE GENOMIC DNA]</scope>
    <source>
        <tissue evidence="3">Leaves</tissue>
    </source>
</reference>
<dbReference type="Proteomes" id="UP000215914">
    <property type="component" value="Chromosome 8"/>
</dbReference>
<evidence type="ECO:0000313" key="3">
    <source>
        <dbReference type="EMBL" id="OTG19159.1"/>
    </source>
</evidence>
<evidence type="ECO:0000313" key="2">
    <source>
        <dbReference type="EMBL" id="KAF5796090.1"/>
    </source>
</evidence>
<dbReference type="Gramene" id="mRNA:HanXRQr2_Chr08g0347361">
    <property type="protein sequence ID" value="mRNA:HanXRQr2_Chr08g0347361"/>
    <property type="gene ID" value="HanXRQr2_Chr08g0347361"/>
</dbReference>
<accession>A0A251U7V5</accession>
<evidence type="ECO:0000313" key="4">
    <source>
        <dbReference type="Proteomes" id="UP000215914"/>
    </source>
</evidence>